<dbReference type="AlphaFoldDB" id="A0A7G2CA83"/>
<keyword evidence="5" id="KW-1185">Reference proteome</keyword>
<feature type="compositionally biased region" description="Acidic residues" evidence="2">
    <location>
        <begin position="81"/>
        <end position="94"/>
    </location>
</feature>
<feature type="compositionally biased region" description="Basic and acidic residues" evidence="2">
    <location>
        <begin position="95"/>
        <end position="107"/>
    </location>
</feature>
<accession>A0A7G2CA83</accession>
<comment type="similarity">
    <text evidence="1">Belongs to the PPP phosphatase family.</text>
</comment>
<evidence type="ECO:0000313" key="4">
    <source>
        <dbReference type="EMBL" id="CAD2214922.1"/>
    </source>
</evidence>
<feature type="region of interest" description="Disordered" evidence="2">
    <location>
        <begin position="455"/>
        <end position="483"/>
    </location>
</feature>
<dbReference type="PANTHER" id="PTHR11668">
    <property type="entry name" value="SERINE/THREONINE PROTEIN PHOSPHATASE"/>
    <property type="match status" value="1"/>
</dbReference>
<sequence length="503" mass="56285">MDILPGGIEDCYMLCEDARAILSSEKVVISVDVKPEENLVIVGDIHGQFYDMLHSVLSVQLSHLAKARGTPAEVPPAGEEVPIENEEEEKEEEEKEKPTSANSDKHNQNNISISDLDPNAQYRFLFLGDYVDRGPRSVEVILLLLALKVEYPNHIFLLRGNHEEAQTSRMYGFFQECKAKLFSVNCIPCSPTTSTAVCSTDNGIFNPSNSSAGESGAWLSFNTVFCWLPLAAVVRCGKGYFFCTHGGLSPYTTDIAKLQLLRREEYGSHEGFPTDSPDEENLPRKNRSNEAREDQMDHQDEIIDGLLWSDPTEQFEGCFVNLRGCGYSFGKDVSENFLKANRGFAFSETVHKPPSSIEEEEDTPPNEEKRAMDNENFHFVLRAHQCVRNGYIWTHGHKCLTLFSAPNYCGVSNNKGAIAILEGKAHDLVSGSASDKIKLKFIVYDSYKSKLTNYRSPPAGPKALKSPRTPLGSKVKQPPRNLIKNPILEQYFRSSNDLENNKE</sequence>
<dbReference type="OrthoDB" id="271734at2759"/>
<dbReference type="InterPro" id="IPR050341">
    <property type="entry name" value="PP1_catalytic_subunit"/>
</dbReference>
<organism evidence="4 5">
    <name type="scientific">Angomonas deanei</name>
    <dbReference type="NCBI Taxonomy" id="59799"/>
    <lineage>
        <taxon>Eukaryota</taxon>
        <taxon>Discoba</taxon>
        <taxon>Euglenozoa</taxon>
        <taxon>Kinetoplastea</taxon>
        <taxon>Metakinetoplastina</taxon>
        <taxon>Trypanosomatida</taxon>
        <taxon>Trypanosomatidae</taxon>
        <taxon>Strigomonadinae</taxon>
        <taxon>Angomonas</taxon>
    </lineage>
</organism>
<protein>
    <recommendedName>
        <fullName evidence="1">Serine/threonine-protein phosphatase</fullName>
        <ecNumber evidence="1">3.1.3.16</ecNumber>
    </recommendedName>
</protein>
<dbReference type="EMBL" id="LR877148">
    <property type="protein sequence ID" value="CAD2214922.1"/>
    <property type="molecule type" value="Genomic_DNA"/>
</dbReference>
<keyword evidence="1" id="KW-0378">Hydrolase</keyword>
<evidence type="ECO:0000313" key="5">
    <source>
        <dbReference type="Proteomes" id="UP000515908"/>
    </source>
</evidence>
<comment type="catalytic activity">
    <reaction evidence="1">
        <text>O-phospho-L-threonyl-[protein] + H2O = L-threonyl-[protein] + phosphate</text>
        <dbReference type="Rhea" id="RHEA:47004"/>
        <dbReference type="Rhea" id="RHEA-COMP:11060"/>
        <dbReference type="Rhea" id="RHEA-COMP:11605"/>
        <dbReference type="ChEBI" id="CHEBI:15377"/>
        <dbReference type="ChEBI" id="CHEBI:30013"/>
        <dbReference type="ChEBI" id="CHEBI:43474"/>
        <dbReference type="ChEBI" id="CHEBI:61977"/>
        <dbReference type="EC" id="3.1.3.16"/>
    </reaction>
</comment>
<dbReference type="EC" id="3.1.3.16" evidence="1"/>
<proteinExistence type="inferred from homology"/>
<dbReference type="GO" id="GO:0004722">
    <property type="term" value="F:protein serine/threonine phosphatase activity"/>
    <property type="evidence" value="ECO:0007669"/>
    <property type="project" value="UniProtKB-EC"/>
</dbReference>
<feature type="region of interest" description="Disordered" evidence="2">
    <location>
        <begin position="268"/>
        <end position="296"/>
    </location>
</feature>
<evidence type="ECO:0000259" key="3">
    <source>
        <dbReference type="PROSITE" id="PS00125"/>
    </source>
</evidence>
<evidence type="ECO:0000256" key="1">
    <source>
        <dbReference type="RuleBase" id="RU004273"/>
    </source>
</evidence>
<feature type="region of interest" description="Disordered" evidence="2">
    <location>
        <begin position="69"/>
        <end position="114"/>
    </location>
</feature>
<evidence type="ECO:0000256" key="2">
    <source>
        <dbReference type="SAM" id="MobiDB-lite"/>
    </source>
</evidence>
<dbReference type="PANTHER" id="PTHR11668:SF514">
    <property type="entry name" value="SERINE_THREONINE-PROTEIN PHOSPHATASE"/>
    <property type="match status" value="1"/>
</dbReference>
<feature type="domain" description="Serine/threonine specific protein phosphatases" evidence="3">
    <location>
        <begin position="158"/>
        <end position="163"/>
    </location>
</feature>
<dbReference type="InterPro" id="IPR029052">
    <property type="entry name" value="Metallo-depent_PP-like"/>
</dbReference>
<dbReference type="SUPFAM" id="SSF56300">
    <property type="entry name" value="Metallo-dependent phosphatases"/>
    <property type="match status" value="1"/>
</dbReference>
<feature type="compositionally biased region" description="Low complexity" evidence="2">
    <location>
        <begin position="71"/>
        <end position="80"/>
    </location>
</feature>
<dbReference type="GO" id="GO:0005737">
    <property type="term" value="C:cytoplasm"/>
    <property type="evidence" value="ECO:0007669"/>
    <property type="project" value="TreeGrafter"/>
</dbReference>
<dbReference type="InterPro" id="IPR004843">
    <property type="entry name" value="Calcineurin-like_PHP"/>
</dbReference>
<feature type="compositionally biased region" description="Basic and acidic residues" evidence="2">
    <location>
        <begin position="281"/>
        <end position="296"/>
    </location>
</feature>
<dbReference type="PRINTS" id="PR00114">
    <property type="entry name" value="STPHPHTASE"/>
</dbReference>
<dbReference type="GO" id="GO:0005634">
    <property type="term" value="C:nucleus"/>
    <property type="evidence" value="ECO:0007669"/>
    <property type="project" value="TreeGrafter"/>
</dbReference>
<dbReference type="PROSITE" id="PS00125">
    <property type="entry name" value="SER_THR_PHOSPHATASE"/>
    <property type="match status" value="1"/>
</dbReference>
<name>A0A7G2CA83_9TRYP</name>
<dbReference type="InterPro" id="IPR006186">
    <property type="entry name" value="Ser/Thr-sp_prot-phosphatase"/>
</dbReference>
<dbReference type="Pfam" id="PF00149">
    <property type="entry name" value="Metallophos"/>
    <property type="match status" value="1"/>
</dbReference>
<dbReference type="SMART" id="SM00156">
    <property type="entry name" value="PP2Ac"/>
    <property type="match status" value="1"/>
</dbReference>
<dbReference type="Gene3D" id="3.60.21.10">
    <property type="match status" value="1"/>
</dbReference>
<dbReference type="Proteomes" id="UP000515908">
    <property type="component" value="Chromosome 04"/>
</dbReference>
<reference evidence="4 5" key="1">
    <citation type="submission" date="2020-08" db="EMBL/GenBank/DDBJ databases">
        <authorList>
            <person name="Newling K."/>
            <person name="Davey J."/>
            <person name="Forrester S."/>
        </authorList>
    </citation>
    <scope>NUCLEOTIDE SEQUENCE [LARGE SCALE GENOMIC DNA]</scope>
    <source>
        <strain evidence="5">Crithidia deanei Carvalho (ATCC PRA-265)</strain>
    </source>
</reference>
<dbReference type="VEuPathDB" id="TriTrypDB:ADEAN_000237500"/>
<gene>
    <name evidence="4" type="ORF">ADEAN_000237500</name>
</gene>